<dbReference type="AlphaFoldDB" id="A0ABC9ZLD9"/>
<comment type="caution">
    <text evidence="1">The sequence shown here is derived from an EMBL/GenBank/DDBJ whole genome shotgun (WGS) entry which is preliminary data.</text>
</comment>
<accession>A0ABC9ZLD9</accession>
<protein>
    <submittedName>
        <fullName evidence="1">Uncharacterized protein</fullName>
    </submittedName>
</protein>
<proteinExistence type="predicted"/>
<sequence length="73" mass="7629">MHSGASCDEHEARCGDDADELNDGCSWRCDGSGWDAHALEGLSGAVDGPFGELLSTVGDEDYAQDDAGCEYGE</sequence>
<dbReference type="EMBL" id="BJLD01000001">
    <property type="protein sequence ID" value="GEA42776.1"/>
    <property type="molecule type" value="Genomic_DNA"/>
</dbReference>
<gene>
    <name evidence="1" type="ORF">Cst04h_09460</name>
</gene>
<dbReference type="Proteomes" id="UP000315234">
    <property type="component" value="Unassembled WGS sequence"/>
</dbReference>
<name>A0ABC9ZLD9_CORST</name>
<evidence type="ECO:0000313" key="2">
    <source>
        <dbReference type="Proteomes" id="UP000315234"/>
    </source>
</evidence>
<organism evidence="1 2">
    <name type="scientific">Corynebacterium striatum</name>
    <dbReference type="NCBI Taxonomy" id="43770"/>
    <lineage>
        <taxon>Bacteria</taxon>
        <taxon>Bacillati</taxon>
        <taxon>Actinomycetota</taxon>
        <taxon>Actinomycetes</taxon>
        <taxon>Mycobacteriales</taxon>
        <taxon>Corynebacteriaceae</taxon>
        <taxon>Corynebacterium</taxon>
    </lineage>
</organism>
<reference evidence="1 2" key="1">
    <citation type="submission" date="2019-06" db="EMBL/GenBank/DDBJ databases">
        <title>Draft genome sequence of Corynebacterium striatum NBRC 15291.</title>
        <authorList>
            <person name="Miura T."/>
            <person name="Furukawa M."/>
            <person name="Shimamura M."/>
            <person name="Ohyama Y."/>
            <person name="Yamazoe A."/>
            <person name="Kawasaki H."/>
        </authorList>
    </citation>
    <scope>NUCLEOTIDE SEQUENCE [LARGE SCALE GENOMIC DNA]</scope>
    <source>
        <strain evidence="1 2">NBRC 15291</strain>
    </source>
</reference>
<evidence type="ECO:0000313" key="1">
    <source>
        <dbReference type="EMBL" id="GEA42776.1"/>
    </source>
</evidence>